<keyword evidence="5" id="KW-0378">Hydrolase</keyword>
<evidence type="ECO:0000256" key="5">
    <source>
        <dbReference type="ARBA" id="ARBA00022801"/>
    </source>
</evidence>
<evidence type="ECO:0000256" key="1">
    <source>
        <dbReference type="ARBA" id="ARBA00022679"/>
    </source>
</evidence>
<dbReference type="SUPFAM" id="SSF56672">
    <property type="entry name" value="DNA/RNA polymerases"/>
    <property type="match status" value="1"/>
</dbReference>
<dbReference type="CDD" id="cd01647">
    <property type="entry name" value="RT_LTR"/>
    <property type="match status" value="1"/>
</dbReference>
<dbReference type="PROSITE" id="PS50878">
    <property type="entry name" value="RT_POL"/>
    <property type="match status" value="1"/>
</dbReference>
<comment type="caution">
    <text evidence="8">The sequence shown here is derived from an EMBL/GenBank/DDBJ whole genome shotgun (WGS) entry which is preliminary data.</text>
</comment>
<dbReference type="Proteomes" id="UP000717996">
    <property type="component" value="Unassembled WGS sequence"/>
</dbReference>
<keyword evidence="2" id="KW-0548">Nucleotidyltransferase</keyword>
<evidence type="ECO:0000256" key="2">
    <source>
        <dbReference type="ARBA" id="ARBA00022695"/>
    </source>
</evidence>
<dbReference type="InterPro" id="IPR000477">
    <property type="entry name" value="RT_dom"/>
</dbReference>
<dbReference type="AlphaFoldDB" id="A0A9P6XVX4"/>
<dbReference type="Gene3D" id="3.10.10.10">
    <property type="entry name" value="HIV Type 1 Reverse Transcriptase, subunit A, domain 1"/>
    <property type="match status" value="1"/>
</dbReference>
<name>A0A9P6XVX4_RHIOR</name>
<organism evidence="8 9">
    <name type="scientific">Rhizopus oryzae</name>
    <name type="common">Mucormycosis agent</name>
    <name type="synonym">Rhizopus arrhizus var. delemar</name>
    <dbReference type="NCBI Taxonomy" id="64495"/>
    <lineage>
        <taxon>Eukaryota</taxon>
        <taxon>Fungi</taxon>
        <taxon>Fungi incertae sedis</taxon>
        <taxon>Mucoromycota</taxon>
        <taxon>Mucoromycotina</taxon>
        <taxon>Mucoromycetes</taxon>
        <taxon>Mucorales</taxon>
        <taxon>Mucorineae</taxon>
        <taxon>Rhizopodaceae</taxon>
        <taxon>Rhizopus</taxon>
    </lineage>
</organism>
<evidence type="ECO:0000256" key="6">
    <source>
        <dbReference type="ARBA" id="ARBA00022918"/>
    </source>
</evidence>
<protein>
    <recommendedName>
        <fullName evidence="7">Reverse transcriptase domain-containing protein</fullName>
    </recommendedName>
</protein>
<dbReference type="FunFam" id="3.10.20.370:FF:000001">
    <property type="entry name" value="Retrovirus-related Pol polyprotein from transposon 17.6-like protein"/>
    <property type="match status" value="1"/>
</dbReference>
<evidence type="ECO:0000256" key="4">
    <source>
        <dbReference type="ARBA" id="ARBA00022759"/>
    </source>
</evidence>
<dbReference type="InterPro" id="IPR043128">
    <property type="entry name" value="Rev_trsase/Diguanyl_cyclase"/>
</dbReference>
<dbReference type="GO" id="GO:0003964">
    <property type="term" value="F:RNA-directed DNA polymerase activity"/>
    <property type="evidence" value="ECO:0007669"/>
    <property type="project" value="UniProtKB-KW"/>
</dbReference>
<dbReference type="Pfam" id="PF17917">
    <property type="entry name" value="RT_RNaseH"/>
    <property type="match status" value="1"/>
</dbReference>
<keyword evidence="3" id="KW-0540">Nuclease</keyword>
<dbReference type="EMBL" id="JAANIT010003764">
    <property type="protein sequence ID" value="KAG1533578.1"/>
    <property type="molecule type" value="Genomic_DNA"/>
</dbReference>
<accession>A0A9P6XVX4</accession>
<dbReference type="InterPro" id="IPR041373">
    <property type="entry name" value="RT_RNaseH"/>
</dbReference>
<dbReference type="InterPro" id="IPR043502">
    <property type="entry name" value="DNA/RNA_pol_sf"/>
</dbReference>
<dbReference type="CDD" id="cd09274">
    <property type="entry name" value="RNase_HI_RT_Ty3"/>
    <property type="match status" value="1"/>
</dbReference>
<keyword evidence="6" id="KW-0695">RNA-directed DNA polymerase</keyword>
<proteinExistence type="predicted"/>
<dbReference type="FunFam" id="3.30.70.270:FF:000020">
    <property type="entry name" value="Transposon Tf2-6 polyprotein-like Protein"/>
    <property type="match status" value="1"/>
</dbReference>
<gene>
    <name evidence="8" type="ORF">G6F51_012541</name>
</gene>
<keyword evidence="1" id="KW-0808">Transferase</keyword>
<dbReference type="PANTHER" id="PTHR37984">
    <property type="entry name" value="PROTEIN CBG26694"/>
    <property type="match status" value="1"/>
</dbReference>
<dbReference type="PANTHER" id="PTHR37984:SF5">
    <property type="entry name" value="PROTEIN NYNRIN-LIKE"/>
    <property type="match status" value="1"/>
</dbReference>
<evidence type="ECO:0000313" key="8">
    <source>
        <dbReference type="EMBL" id="KAG1533578.1"/>
    </source>
</evidence>
<reference evidence="8" key="1">
    <citation type="journal article" date="2020" name="Microb. Genom.">
        <title>Genetic diversity of clinical and environmental Mucorales isolates obtained from an investigation of mucormycosis cases among solid organ transplant recipients.</title>
        <authorList>
            <person name="Nguyen M.H."/>
            <person name="Kaul D."/>
            <person name="Muto C."/>
            <person name="Cheng S.J."/>
            <person name="Richter R.A."/>
            <person name="Bruno V.M."/>
            <person name="Liu G."/>
            <person name="Beyhan S."/>
            <person name="Sundermann A.J."/>
            <person name="Mounaud S."/>
            <person name="Pasculle A.W."/>
            <person name="Nierman W.C."/>
            <person name="Driscoll E."/>
            <person name="Cumbie R."/>
            <person name="Clancy C.J."/>
            <person name="Dupont C.L."/>
        </authorList>
    </citation>
    <scope>NUCLEOTIDE SEQUENCE</scope>
    <source>
        <strain evidence="8">GL16</strain>
    </source>
</reference>
<feature type="domain" description="Reverse transcriptase" evidence="7">
    <location>
        <begin position="201"/>
        <end position="380"/>
    </location>
</feature>
<sequence length="604" mass="67860">MCIQASPHKSQDEYCILGMTWFRNYGASIRAQDNVVMFPTSVRVNEAGALTPDWSGGMLEIQCYSSHNGDGLYSYSSTDAKASTSIGRSQVLAVSVAMVDGTINKEEIQMDLATYMEEVAEASDQEQSEESSFCLDKVPNWLQDLVTSHKETFVEVSGLGRVDLATHEIPTLPGTTPIKSRPFRLTWDEQAQMAKELEEMVAMDLIRPSKGVWSSPCFFIRKKDGSLRLVIDYRRLNKLTIKDNYPLPMIDTVLDSLAGATIFTTLDAASGYHQVPMDPRSMAKTGFVTPQGTFEFQVMPFGLTSAPATYQRMMANLLGPYLNRFVMVFIDDVIVFSRNQEDHKMHLKLVLDRCQEANLKLKFKKCHFGSSKVEYLGHTISGEGVSPHSHNTDKITSFPTPRNADEVRSFLGTAGYYRRFIDCYADIAVPLTNMLKKNKSFHWGDSEEKAFRILQQRLVHAPVLAYPDRQQIQILTTDASNHGISAILSQSPDGSAENEKVISYNSRTLRGPEVGYSAVHQEAAAIIWAVNKYRHYLMGRYFKLRTDNAALTYIMSPSKPSPKLSRWAACLMEYDYDIVHLPGVQNPADSLSRLFPVQQIKHTT</sequence>
<dbReference type="Pfam" id="PF00078">
    <property type="entry name" value="RVT_1"/>
    <property type="match status" value="1"/>
</dbReference>
<keyword evidence="4" id="KW-0255">Endonuclease</keyword>
<dbReference type="Gene3D" id="3.30.70.270">
    <property type="match status" value="2"/>
</dbReference>
<dbReference type="GO" id="GO:0016787">
    <property type="term" value="F:hydrolase activity"/>
    <property type="evidence" value="ECO:0007669"/>
    <property type="project" value="UniProtKB-KW"/>
</dbReference>
<evidence type="ECO:0000259" key="7">
    <source>
        <dbReference type="PROSITE" id="PS50878"/>
    </source>
</evidence>
<dbReference type="InterPro" id="IPR050951">
    <property type="entry name" value="Retrovirus_Pol_polyprotein"/>
</dbReference>
<evidence type="ECO:0000256" key="3">
    <source>
        <dbReference type="ARBA" id="ARBA00022722"/>
    </source>
</evidence>
<evidence type="ECO:0000313" key="9">
    <source>
        <dbReference type="Proteomes" id="UP000717996"/>
    </source>
</evidence>
<dbReference type="GO" id="GO:0004519">
    <property type="term" value="F:endonuclease activity"/>
    <property type="evidence" value="ECO:0007669"/>
    <property type="project" value="UniProtKB-KW"/>
</dbReference>